<feature type="compositionally biased region" description="Basic and acidic residues" evidence="1">
    <location>
        <begin position="2051"/>
        <end position="2063"/>
    </location>
</feature>
<feature type="compositionally biased region" description="Acidic residues" evidence="1">
    <location>
        <begin position="2106"/>
        <end position="2119"/>
    </location>
</feature>
<dbReference type="InterPro" id="IPR047104">
    <property type="entry name" value="BLTP1_N"/>
</dbReference>
<dbReference type="Pfam" id="PF20413">
    <property type="entry name" value="BLTP1_N"/>
    <property type="match status" value="2"/>
</dbReference>
<proteinExistence type="predicted"/>
<feature type="region of interest" description="Disordered" evidence="1">
    <location>
        <begin position="2087"/>
        <end position="2124"/>
    </location>
</feature>
<feature type="compositionally biased region" description="Polar residues" evidence="1">
    <location>
        <begin position="3261"/>
        <end position="3271"/>
    </location>
</feature>
<feature type="compositionally biased region" description="Basic and acidic residues" evidence="1">
    <location>
        <begin position="1756"/>
        <end position="1769"/>
    </location>
</feature>
<dbReference type="Proteomes" id="UP000186922">
    <property type="component" value="Unassembled WGS sequence"/>
</dbReference>
<feature type="compositionally biased region" description="Polar residues" evidence="1">
    <location>
        <begin position="3736"/>
        <end position="3745"/>
    </location>
</feature>
<evidence type="ECO:0000256" key="1">
    <source>
        <dbReference type="SAM" id="MobiDB-lite"/>
    </source>
</evidence>
<dbReference type="Pfam" id="PF25039">
    <property type="entry name" value="BLTP1_M"/>
    <property type="match status" value="1"/>
</dbReference>
<feature type="region of interest" description="Disordered" evidence="1">
    <location>
        <begin position="3141"/>
        <end position="3162"/>
    </location>
</feature>
<feature type="compositionally biased region" description="Polar residues" evidence="1">
    <location>
        <begin position="2087"/>
        <end position="2098"/>
    </location>
</feature>
<feature type="compositionally biased region" description="Polar residues" evidence="1">
    <location>
        <begin position="3334"/>
        <end position="3352"/>
    </location>
</feature>
<dbReference type="OrthoDB" id="10051416at2759"/>
<feature type="region of interest" description="Disordered" evidence="1">
    <location>
        <begin position="1174"/>
        <end position="1247"/>
    </location>
</feature>
<evidence type="ECO:0000313" key="4">
    <source>
        <dbReference type="Proteomes" id="UP000186922"/>
    </source>
</evidence>
<dbReference type="STRING" id="947166.A0A1D1UT68"/>
<feature type="region of interest" description="Disordered" evidence="1">
    <location>
        <begin position="2282"/>
        <end position="2319"/>
    </location>
</feature>
<feature type="compositionally biased region" description="Basic residues" evidence="1">
    <location>
        <begin position="2372"/>
        <end position="2388"/>
    </location>
</feature>
<gene>
    <name evidence="3" type="primary">RvY_04702-1</name>
    <name evidence="3" type="synonym">RvY_04702.1</name>
    <name evidence="3" type="ORF">RvY_04702</name>
</gene>
<evidence type="ECO:0000259" key="2">
    <source>
        <dbReference type="SMART" id="SM01220"/>
    </source>
</evidence>
<comment type="caution">
    <text evidence="3">The sequence shown here is derived from an EMBL/GenBank/DDBJ whole genome shotgun (WGS) entry which is preliminary data.</text>
</comment>
<feature type="region of interest" description="Disordered" evidence="1">
    <location>
        <begin position="2049"/>
        <end position="2071"/>
    </location>
</feature>
<feature type="region of interest" description="Disordered" evidence="1">
    <location>
        <begin position="1756"/>
        <end position="1813"/>
    </location>
</feature>
<feature type="region of interest" description="Disordered" evidence="1">
    <location>
        <begin position="2354"/>
        <end position="2414"/>
    </location>
</feature>
<feature type="compositionally biased region" description="Low complexity" evidence="1">
    <location>
        <begin position="2296"/>
        <end position="2309"/>
    </location>
</feature>
<keyword evidence="4" id="KW-1185">Reference proteome</keyword>
<feature type="region of interest" description="Disordered" evidence="1">
    <location>
        <begin position="219"/>
        <end position="238"/>
    </location>
</feature>
<dbReference type="InterPro" id="IPR056741">
    <property type="entry name" value="BLTP1_M"/>
</dbReference>
<feature type="region of interest" description="Disordered" evidence="1">
    <location>
        <begin position="3216"/>
        <end position="3271"/>
    </location>
</feature>
<dbReference type="PANTHER" id="PTHR31640">
    <property type="entry name" value="TRANSMEMBRANE PROTEIN KIAA1109"/>
    <property type="match status" value="1"/>
</dbReference>
<dbReference type="InterPro" id="IPR033616">
    <property type="entry name" value="BLTP1"/>
</dbReference>
<feature type="compositionally biased region" description="Basic and acidic residues" evidence="1">
    <location>
        <begin position="3746"/>
        <end position="3759"/>
    </location>
</feature>
<organism evidence="3 4">
    <name type="scientific">Ramazzottius varieornatus</name>
    <name type="common">Water bear</name>
    <name type="synonym">Tardigrade</name>
    <dbReference type="NCBI Taxonomy" id="947166"/>
    <lineage>
        <taxon>Eukaryota</taxon>
        <taxon>Metazoa</taxon>
        <taxon>Ecdysozoa</taxon>
        <taxon>Tardigrada</taxon>
        <taxon>Eutardigrada</taxon>
        <taxon>Parachela</taxon>
        <taxon>Hypsibioidea</taxon>
        <taxon>Ramazzottiidae</taxon>
        <taxon>Ramazzottius</taxon>
    </lineage>
</organism>
<feature type="domain" description="Bridge-like lipid transfer protein family member 1 C-terminal" evidence="2">
    <location>
        <begin position="3777"/>
        <end position="4326"/>
    </location>
</feature>
<reference evidence="3 4" key="1">
    <citation type="journal article" date="2016" name="Nat. Commun.">
        <title>Extremotolerant tardigrade genome and improved radiotolerance of human cultured cells by tardigrade-unique protein.</title>
        <authorList>
            <person name="Hashimoto T."/>
            <person name="Horikawa D.D."/>
            <person name="Saito Y."/>
            <person name="Kuwahara H."/>
            <person name="Kozuka-Hata H."/>
            <person name="Shin-I T."/>
            <person name="Minakuchi Y."/>
            <person name="Ohishi K."/>
            <person name="Motoyama A."/>
            <person name="Aizu T."/>
            <person name="Enomoto A."/>
            <person name="Kondo K."/>
            <person name="Tanaka S."/>
            <person name="Hara Y."/>
            <person name="Koshikawa S."/>
            <person name="Sagara H."/>
            <person name="Miura T."/>
            <person name="Yokobori S."/>
            <person name="Miyagawa K."/>
            <person name="Suzuki Y."/>
            <person name="Kubo T."/>
            <person name="Oyama M."/>
            <person name="Kohara Y."/>
            <person name="Fujiyama A."/>
            <person name="Arakawa K."/>
            <person name="Katayama T."/>
            <person name="Toyoda A."/>
            <person name="Kunieda T."/>
        </authorList>
    </citation>
    <scope>NUCLEOTIDE SEQUENCE [LARGE SCALE GENOMIC DNA]</scope>
    <source>
        <strain evidence="3 4">YOKOZUNA-1</strain>
    </source>
</reference>
<dbReference type="SMART" id="SM01220">
    <property type="entry name" value="FSA_C"/>
    <property type="match status" value="1"/>
</dbReference>
<dbReference type="GO" id="GO:0098793">
    <property type="term" value="C:presynapse"/>
    <property type="evidence" value="ECO:0007669"/>
    <property type="project" value="GOC"/>
</dbReference>
<dbReference type="GO" id="GO:0048488">
    <property type="term" value="P:synaptic vesicle endocytosis"/>
    <property type="evidence" value="ECO:0007669"/>
    <property type="project" value="TreeGrafter"/>
</dbReference>
<dbReference type="PANTHER" id="PTHR31640:SF1">
    <property type="entry name" value="BRIDGE-LIKE LIPID TRANSFER PROTEIN FAMILY MEMBER 1"/>
    <property type="match status" value="1"/>
</dbReference>
<feature type="region of interest" description="Disordered" evidence="1">
    <location>
        <begin position="3736"/>
        <end position="3774"/>
    </location>
</feature>
<dbReference type="EMBL" id="BDGG01000002">
    <property type="protein sequence ID" value="GAU92651.1"/>
    <property type="molecule type" value="Genomic_DNA"/>
</dbReference>
<dbReference type="InterPro" id="IPR056742">
    <property type="entry name" value="BLTP1_C"/>
</dbReference>
<evidence type="ECO:0000313" key="3">
    <source>
        <dbReference type="EMBL" id="GAU92651.1"/>
    </source>
</evidence>
<feature type="compositionally biased region" description="Polar residues" evidence="1">
    <location>
        <begin position="1180"/>
        <end position="1204"/>
    </location>
</feature>
<sequence length="4338" mass="483985">MAESTPGLLSASSIALVSDLMMNSTIPSTSAVVDAFLPSVLSAVSTTMTTLRTTTALLNTTEEPFINPFQDMPIDSSFAWLLCALTGVFLWMIYGSCFHSRVIGYIVGSLVNQYFKRSGLGELTIGSLKLGVVSGRLAFKNVRLVTEDCSVIIYDGYLWFSYWLPYRPKQLAEYKKDSRRLFLHLYGLEVYIYNRTEAILQLQELTKAYEGKLYERSFREPRPKKEGSPDIRAPKPEIPKKSNEEKVKGFLDMRRLISAFDVKLSVFRLVLGNYRAPYCLVVGGSSATLNVTYEAASSEMDPFATVITGIMKNAEASFQMNMDYPGDHPICPYLDASLPNKDKLRFFSTEAVQLNRYFVDTPTDIITMLVDNRPATNEQLMKWSTELTFVGRTDLVYGGWIEKRRAEVHRTIFPPGRTEIPVTNTLTSRIYDGFDLKLTTKASVYLTLYLRDSRNDVQKFVLSCDAGTDFSLFFPYVTREQGFSTTLSLKATHLRGITSLPARHLVEADELTLKMSLKYSRVHHGPQYWNLDFGWTNASMFFLYEHEKMVAALIDDWTRDADRPDALKFVPFHVNMDFKFNGFELITYANQHNWIDCSKNGLENTYLVFSGPNLQLGLVLDFMSFLPVVNEIPFTLSAPLVDIRMYFPESHAQLYTIASLYRQSNIETFSGKKLFGSSDCAKAFRDTMPPSALWFHTLTGENFRLALTYCYHSAPFHSPDKKKKPLIEENDSELEPDVMELEMSLVSGQLILSGSLAKVFYQLKENYFGTTQEPNNMENSLTKKLEDLVKKTLNLHDAQAKALHQHPLEVNVIGHFSNTTCHLLKPCDLNDPPCPRIFAKTLVLEVLKQREETTLQVVLDTTVMEIPEASSTDYVDPMQNGQVLLSFFQLRGHAMFSEVDMAPGGESLEYGWLLDFQIGDVVCRANILQVQSLVSSLSALILTADNSEDEFNHPEVMKTCIHALAQPLCLQSNPTTLCPTIDDIKYRMTRLSVDSFHFYLVDKDSFAYFEVSPIWFSTCSLRSVEHDAGMTLLIPNCTLKQFVWSHVTPLADQDVWIEASSFKVGSLQMDKSSVVNDSVRPEQQFAFLKRHDALSHRLRFLWSDSTCGCYGGTEFFGRSFTPATWKGLAEVLDLSTVTNSTGLEVGQRIFELNDENVTLEIVSLDNLLKSFKHEQHTTPKRNGSSPQINGTGGATSSASQQKSRGSWIPSGRRPSVGSVESFYSASENQDLAEENAEASSDSPTVPDLLKDLDRVSVAALSQTVSQTTISTISMAPDFADRSVSSAPVTSSFPVNLHAQLSKRTQESPLFMSGYVPQVPLWQRGIINVTVLASDNDVSGSIPKFSFYLPNFQQVKGGLDVSGAFRPKSGSSAKPVRAQLFPRHYKHQVSTSSTRANRFVDFGIGKEAPSVAPSRPARTDIRIVGSTDLMVTPISCDALLPMVESLCTYVSKLRPSAFLNGSYADCVNTAKRHHKFHEDKILMAKIAEHLAAGPVEKKPKGKKPWLSVPQSPLPRDAEFRFSGVNSGNSSGVTGGKAGETVVPPSTTAGHFLFGDVSWMEKEEVNEQFSFNVDQVNIVTLQCGIVEEIVQTKDLSSPRDLIGVSALTCSLRSLSAAWTRHGTVTNSAKIFTDRRTSRPLAKPSSKTPVIQLSPLSGIFDLPDIVGADSTVDIVTDSLLHISVQACHAQLRRLRHSEIWRTARITCITESKSAVWFQYNPKQSPVDDTSPYKRMFHDMTGTDQTGFIVLEMGVDDLKIEGGGRTENEEHLNDGLLSDRPAQPTEPLRASTPKKDKPMKTGNDAEDSSRHSGSSINTFIEHPSEENLGIRQFSPEVGFKLSASLGNVWLNCPTPSKKATAERTQGPNAIDTSQFRGFTRLDWHFLSTANPIVDAWLYPLDRTSVAFKAMSATQHKNDIILASYFLIVAVNDHILPKPTKVKQNRHSLMARVLQEDCCCRLARILQRHGLALSPKDIEHAFNRELMPPTDVLEKSIHVLLKQLRYTPFARVLLEPQFLTQKFKSKFKPPQRDPGTMDNSVLGLADETYGDDTFFEGERPPEAIKHPDSPYPPLEQDLNAWLDEEKAKGATLSNRRALNTSAGTRPVDLGDLNEDSDSPLEDVENGNSLGRQGSVENIFKPILSQLGLQKRSKVSFLKRLIGFHVSLSGRIESAQISLVESVDFSQMNLPTLRRDTSGGRINALKCKQITVTLEALLDIPVRYLDLFVPDYQERLVLSTRLNRVSVVTYKFDMADVAKTVSMPLLRLLAQIGAVISSMHRVNAELKKKEEMDKKGHKKTDSTSTSGSGTSRSDSPGQPRPHGQENYMDFIAAESSQHWKDLMNLMALYEKPTDFQVIDETKKQQRPNRSLSFSKTKLPGRTKSRSMSFRRKKRQGSDNVSSSGAESEETPEASNGNKRVVMSELSDIESDDEQEEREEVPSSRSVIDALVQRRLKKTNKYGTRVVVSGMASVRRLTFDASLRGLHFQAGLSSLSLNHNFTVRKSRSNRLDESFYHLRTGQLSVQLIQKMGQEQQGQLYLAIGLGASQVAFSSLLRNQKTLGQRSVNVRLGELHFSVPHHPITLHSMVVRGAEDLTDAIDDLKNTAGFRAEASDDSKSSLPSATSKSTLQQERPASAVALGKHPIRTTLWLKKLIVTAAPLPSLEGNYEVTKLLAYGTIGDVAIIHTEFNQQDLIFKSTSEEIESVAKFQLPSLYLKTSYEPIAPVKVATQVGGPIVEFNTERALYVTAKAGSPDYTFGTEALKYTVLFQKVFMREIEEVLDTLSQPITHAVSKTPVAPTKRRMVLPFFYQINLQQDGIRITGTTPTSSAVRLEIDKTAVFVSNIPRGAAPLTLEEVNHVVVSVQVDLGINLGQLVQGEQQMYEEAQPDFQPYAHFRTRMTFTNYGDGPLEALLHGYDERIRRKRIVAHLSQPRIYLQPRAVDMAVIFYINYKNAYEYWQEQRHGASGRTPSRTRKAQGHLQQVVAQRASQAIQESIYVLELFISQMYVCMPLPTSAMKNTNSSDRDSIDMALLISLDRTKVRAVLAQSIITSGTFDLFRLCFTEDRGPYYDYTGRQDDFTNYCFVPKGYVEVTSRTTKKEASESGLPKWDLYFKWDMNGIEMHMDPSIGKIVSNLSDAMTLFTGEDTEASSENNPDEVFKPKQGKGRTRLMEKHMQMHAKIVSELKSEGASQQDIQTEAEKLKRIEQGIVHEIRRDLVSRIRQKSMSSRGSLSDYRAHRRTSSTPHEDLSPATPDPESAHGRTFSADVNRSKTQLATPPLLVTPVITRVEAVKEEPTSPRSSAPEAEQAFDFDFTVLINIESGHCVFYSAADKDKKKNVQNSASSADVSSQNASPTRRPSELSSRRSNLTPCCTLHIPGVNLEMQYESDGGGTAQGSTVKSSPEVRAPRLGVVASRQSMGISLDSEPKKPAVKKKGNLFATFNLESIPAETVLNPQLLDFIEQTLEPIPIVAIQSTLSKDQQASLQDSKLETDTATQSEAPWDVEAAMESFPVDIFILFMMNSTKIRCSCLPTSKVEGVLTLPSLSMMLSTRKTNVVEKIKANQESGTGRPVLEALDKLLHGSIDAEDLNFPELMENYEQHAGMGLFGNLSGFSLVIYHPYGTAMEPTYYDAGVERNVKPGNASHGMPDKRELVRLELDRLHIEIVRSKCMIEDSSLQTAKTAAQQTANSIEFSANVSIGKTTFWYDLRRLGEILAFPKAWYRRSIARRFFLGEEAAETQSTTSSGSVDTISREDDLKPGEVDRSASPNVRAKLEKKDKDKADKTTKDVVLPWKTLVLVTFKVSALDFNVNMGNIMGNTVLLVDDINCVARFSAASDGHSDVFACIVASNVDLNSRGGVVGGVSHWRKAQIYGRIRNERGAPPMHAFGCQMHAAESRLEYMGAVSALARMSKMSVRVRDIWALQAGGYRGGPKLTSCVNFSWDQMQVIICSASTSHVVKSIVRVTEFFEEQLKSSRQFMSTLNFTGAVVNRRRSSLSRTKESTATPLESRFHRNWQKPLEFLSGYRLQNVPMAPFPERGGVLKGDVQMNGRHISLACFYGNSFRGKQWARFSIKEPHLEISCEALQNSGQVEQTVNIIQSMKFHLGNDAGAVHSASVARVTCNNPPPLLNNPDWFEFMFMNSELDEIGRFPSTQGPKVNVFQDLRLNMTVETILALPLVTISLRAEHVQTEALPEETATPIVQHNFNCDFGAPISIDMGDSHAFYFLHQLINSYLANTDAESVTSKREVPNPTEILKEDARIFQVNEWYLQPSFKLLQRIGRDIETVGAERVMKRLGFSHAQTTIPKWIQRGLMDPVDKGLSALNLALLMASDHDKTYPEVPS</sequence>
<feature type="compositionally biased region" description="Low complexity" evidence="1">
    <location>
        <begin position="2612"/>
        <end position="2623"/>
    </location>
</feature>
<accession>A0A1D1UT68</accession>
<dbReference type="Pfam" id="PF25040">
    <property type="entry name" value="BLTP1_C"/>
    <property type="match status" value="3"/>
</dbReference>
<feature type="region of interest" description="Disordered" evidence="1">
    <location>
        <begin position="3334"/>
        <end position="3362"/>
    </location>
</feature>
<feature type="region of interest" description="Disordered" evidence="1">
    <location>
        <begin position="2604"/>
        <end position="2631"/>
    </location>
</feature>
<name>A0A1D1UT68_RAMVA</name>
<protein>
    <recommendedName>
        <fullName evidence="2">Bridge-like lipid transfer protein family member 1 C-terminal domain-containing protein</fullName>
    </recommendedName>
</protein>